<feature type="compositionally biased region" description="Pro residues" evidence="8">
    <location>
        <begin position="380"/>
        <end position="412"/>
    </location>
</feature>
<evidence type="ECO:0000256" key="2">
    <source>
        <dbReference type="ARBA" id="ARBA00022723"/>
    </source>
</evidence>
<keyword evidence="11" id="KW-1185">Reference proteome</keyword>
<feature type="compositionally biased region" description="Low complexity" evidence="8">
    <location>
        <begin position="542"/>
        <end position="554"/>
    </location>
</feature>
<dbReference type="InterPro" id="IPR035979">
    <property type="entry name" value="RBD_domain_sf"/>
</dbReference>
<feature type="region of interest" description="Disordered" evidence="8">
    <location>
        <begin position="536"/>
        <end position="570"/>
    </location>
</feature>
<dbReference type="GO" id="GO:0030014">
    <property type="term" value="C:CCR4-NOT complex"/>
    <property type="evidence" value="ECO:0007669"/>
    <property type="project" value="InterPro"/>
</dbReference>
<dbReference type="Pfam" id="PF14570">
    <property type="entry name" value="zf-RING_4"/>
    <property type="match status" value="1"/>
</dbReference>
<dbReference type="OrthoDB" id="1923159at2759"/>
<name>W4KI72_HETIT</name>
<dbReference type="GO" id="GO:0008270">
    <property type="term" value="F:zinc ion binding"/>
    <property type="evidence" value="ECO:0007669"/>
    <property type="project" value="UniProtKB-KW"/>
</dbReference>
<feature type="region of interest" description="Disordered" evidence="8">
    <location>
        <begin position="232"/>
        <end position="416"/>
    </location>
</feature>
<dbReference type="SMART" id="SM00361">
    <property type="entry name" value="RRM_1"/>
    <property type="match status" value="1"/>
</dbReference>
<feature type="compositionally biased region" description="Low complexity" evidence="8">
    <location>
        <begin position="603"/>
        <end position="621"/>
    </location>
</feature>
<keyword evidence="2" id="KW-0479">Metal-binding</keyword>
<proteinExistence type="predicted"/>
<dbReference type="GO" id="GO:0004842">
    <property type="term" value="F:ubiquitin-protein transferase activity"/>
    <property type="evidence" value="ECO:0007669"/>
    <property type="project" value="InterPro"/>
</dbReference>
<dbReference type="Gene3D" id="3.30.70.330">
    <property type="match status" value="1"/>
</dbReference>
<dbReference type="InterPro" id="IPR039780">
    <property type="entry name" value="Mot2"/>
</dbReference>
<accession>W4KI72</accession>
<evidence type="ECO:0000313" key="10">
    <source>
        <dbReference type="EMBL" id="ETW85389.1"/>
    </source>
</evidence>
<dbReference type="FunFam" id="3.30.40.10:FF:000006">
    <property type="entry name" value="CCR4-NOT transcription complex subunit 4"/>
    <property type="match status" value="1"/>
</dbReference>
<evidence type="ECO:0000256" key="1">
    <source>
        <dbReference type="ARBA" id="ARBA00004123"/>
    </source>
</evidence>
<dbReference type="SUPFAM" id="SSF54928">
    <property type="entry name" value="RNA-binding domain, RBD"/>
    <property type="match status" value="1"/>
</dbReference>
<gene>
    <name evidence="10" type="ORF">HETIRDRAFT_168396</name>
</gene>
<dbReference type="InterPro" id="IPR039515">
    <property type="entry name" value="NOT4_mRING-HC-C4C4"/>
</dbReference>
<feature type="domain" description="RNA recognition motif" evidence="9">
    <location>
        <begin position="90"/>
        <end position="171"/>
    </location>
</feature>
<dbReference type="InterPro" id="IPR034261">
    <property type="entry name" value="CNOT4_RRM"/>
</dbReference>
<dbReference type="PANTHER" id="PTHR12603:SF0">
    <property type="entry name" value="CCR4-NOT TRANSCRIPTION COMPLEX SUBUNIT 4"/>
    <property type="match status" value="1"/>
</dbReference>
<dbReference type="HOGENOM" id="CLU_360164_0_0_1"/>
<evidence type="ECO:0000256" key="7">
    <source>
        <dbReference type="ARBA" id="ARBA00023242"/>
    </source>
</evidence>
<organism evidence="10 11">
    <name type="scientific">Heterobasidion irregulare (strain TC 32-1)</name>
    <dbReference type="NCBI Taxonomy" id="747525"/>
    <lineage>
        <taxon>Eukaryota</taxon>
        <taxon>Fungi</taxon>
        <taxon>Dikarya</taxon>
        <taxon>Basidiomycota</taxon>
        <taxon>Agaricomycotina</taxon>
        <taxon>Agaricomycetes</taxon>
        <taxon>Russulales</taxon>
        <taxon>Bondarzewiaceae</taxon>
        <taxon>Heterobasidion</taxon>
        <taxon>Heterobasidion annosum species complex</taxon>
    </lineage>
</organism>
<evidence type="ECO:0000256" key="3">
    <source>
        <dbReference type="ARBA" id="ARBA00022771"/>
    </source>
</evidence>
<dbReference type="CDD" id="cd12438">
    <property type="entry name" value="RRM_CNOT4"/>
    <property type="match status" value="1"/>
</dbReference>
<feature type="region of interest" description="Disordered" evidence="8">
    <location>
        <begin position="53"/>
        <end position="72"/>
    </location>
</feature>
<keyword evidence="3" id="KW-0863">Zinc-finger</keyword>
<dbReference type="SUPFAM" id="SSF57850">
    <property type="entry name" value="RING/U-box"/>
    <property type="match status" value="1"/>
</dbReference>
<dbReference type="InterPro" id="IPR012677">
    <property type="entry name" value="Nucleotide-bd_a/b_plait_sf"/>
</dbReference>
<dbReference type="CDD" id="cd16618">
    <property type="entry name" value="mRING-HC-C4C4_CNOT4"/>
    <property type="match status" value="1"/>
</dbReference>
<evidence type="ECO:0000256" key="5">
    <source>
        <dbReference type="ARBA" id="ARBA00022884"/>
    </source>
</evidence>
<comment type="subcellular location">
    <subcellularLocation>
        <location evidence="1">Nucleus</location>
    </subcellularLocation>
</comment>
<evidence type="ECO:0000256" key="6">
    <source>
        <dbReference type="ARBA" id="ARBA00023054"/>
    </source>
</evidence>
<feature type="compositionally biased region" description="Low complexity" evidence="8">
    <location>
        <begin position="263"/>
        <end position="283"/>
    </location>
</feature>
<sequence>MDVSDLNFKPCPCGYQICRFCWHHIKENLNKKCPACRREYSDETVQFKPVNKEDHRRLTQQKKQRERERKDLDALGRRHLANVRVVQRNVVYVVGIGPRFAKEELISTLRSNEYFGQYGRISKILLVKRTPPGGQTPVVGLYITYHRREDAARCIAAVDGTSSPGGGTEAMRASFGTTKYCMAFLRGVNCSDHSCMNLHEWGDEKDIFTKEDLTTLQHGIKDSETTRKIVVLGKKPDDPSARLPRSASWAKDSRSHTSTALHNNTNTTTAARNARRGATTRPRAPTPDLHPPPKIKEARNGVTIATAPKASSVASSSRPPTPAGVLRPMTPANAAHKITKPKPAAPPLPLPPPRSPTYSIAVDSDAGSGSQDVPTSSASPEPPASTPAPSTPAVPPGIPTVPPGLSVPPGLPLPNRSQQFAQSYQMSTQVQALLNDVKARRESGPVSMGLSPFPDFDRTLQNLSGANGGLGGFSFNLDPKLVGVEDLSNIPDLGVAEANTAFHGNFVDAFPALRGNSYASPPSLAYPHSSSRSIYDPMAIRSSPSDQQPSASSSYTGSFNPFADSTDGDSSAVTARRLALDEDPSRKMSRFGFARGAKQNGNLSSTSSPLIASSPLSPSDSVNHASMFGGKDMASPASQWSPYPGHNFHQSNTSATNSPMVAQAQAHVHTPSNGIGRFQSFDRDTPVSEAALRELIQSSRDRERGMNTRMNAAVLTEQDHVQQYNRYTSGQPFADPAIMSASFPQPVPSDTRFAQAVSAMSYSQPHMSFGPPPGISFPPPGLSPSPSLANMGNGMDMASNVPSAVPSQCGNSTPGFDCPIGYPASISVFGSPALIRHSNSVTSHAMPLSSFIYWPCLVPTTLGC</sequence>
<keyword evidence="7" id="KW-0539">Nucleus</keyword>
<evidence type="ECO:0000313" key="11">
    <source>
        <dbReference type="Proteomes" id="UP000030671"/>
    </source>
</evidence>
<dbReference type="InterPro" id="IPR013083">
    <property type="entry name" value="Znf_RING/FYVE/PHD"/>
</dbReference>
<dbReference type="GO" id="GO:0003723">
    <property type="term" value="F:RNA binding"/>
    <property type="evidence" value="ECO:0007669"/>
    <property type="project" value="UniProtKB-KW"/>
</dbReference>
<dbReference type="GO" id="GO:0005634">
    <property type="term" value="C:nucleus"/>
    <property type="evidence" value="ECO:0007669"/>
    <property type="project" value="UniProtKB-SubCell"/>
</dbReference>
<protein>
    <recommendedName>
        <fullName evidence="9">RNA recognition motif domain-containing protein</fullName>
    </recommendedName>
</protein>
<keyword evidence="6" id="KW-0175">Coiled coil</keyword>
<dbReference type="PANTHER" id="PTHR12603">
    <property type="entry name" value="CCR4-NOT TRANSCRIPTION COMPLEX RELATED"/>
    <property type="match status" value="1"/>
</dbReference>
<feature type="compositionally biased region" description="Pro residues" evidence="8">
    <location>
        <begin position="343"/>
        <end position="355"/>
    </location>
</feature>
<dbReference type="STRING" id="747525.W4KI72"/>
<dbReference type="EMBL" id="KI925455">
    <property type="protein sequence ID" value="ETW85389.1"/>
    <property type="molecule type" value="Genomic_DNA"/>
</dbReference>
<dbReference type="AlphaFoldDB" id="W4KI72"/>
<reference evidence="10 11" key="1">
    <citation type="journal article" date="2012" name="New Phytol.">
        <title>Insight into trade-off between wood decay and parasitism from the genome of a fungal forest pathogen.</title>
        <authorList>
            <person name="Olson A."/>
            <person name="Aerts A."/>
            <person name="Asiegbu F."/>
            <person name="Belbahri L."/>
            <person name="Bouzid O."/>
            <person name="Broberg A."/>
            <person name="Canback B."/>
            <person name="Coutinho P.M."/>
            <person name="Cullen D."/>
            <person name="Dalman K."/>
            <person name="Deflorio G."/>
            <person name="van Diepen L.T."/>
            <person name="Dunand C."/>
            <person name="Duplessis S."/>
            <person name="Durling M."/>
            <person name="Gonthier P."/>
            <person name="Grimwood J."/>
            <person name="Fossdal C.G."/>
            <person name="Hansson D."/>
            <person name="Henrissat B."/>
            <person name="Hietala A."/>
            <person name="Himmelstrand K."/>
            <person name="Hoffmeister D."/>
            <person name="Hogberg N."/>
            <person name="James T.Y."/>
            <person name="Karlsson M."/>
            <person name="Kohler A."/>
            <person name="Kues U."/>
            <person name="Lee Y.H."/>
            <person name="Lin Y.C."/>
            <person name="Lind M."/>
            <person name="Lindquist E."/>
            <person name="Lombard V."/>
            <person name="Lucas S."/>
            <person name="Lunden K."/>
            <person name="Morin E."/>
            <person name="Murat C."/>
            <person name="Park J."/>
            <person name="Raffaello T."/>
            <person name="Rouze P."/>
            <person name="Salamov A."/>
            <person name="Schmutz J."/>
            <person name="Solheim H."/>
            <person name="Stahlberg J."/>
            <person name="Velez H."/>
            <person name="de Vries R.P."/>
            <person name="Wiebenga A."/>
            <person name="Woodward S."/>
            <person name="Yakovlev I."/>
            <person name="Garbelotto M."/>
            <person name="Martin F."/>
            <person name="Grigoriev I.V."/>
            <person name="Stenlid J."/>
        </authorList>
    </citation>
    <scope>NUCLEOTIDE SEQUENCE [LARGE SCALE GENOMIC DNA]</scope>
    <source>
        <strain evidence="10 11">TC 32-1</strain>
    </source>
</reference>
<feature type="region of interest" description="Disordered" evidence="8">
    <location>
        <begin position="590"/>
        <end position="641"/>
    </location>
</feature>
<dbReference type="eggNOG" id="KOG2068">
    <property type="taxonomic scope" value="Eukaryota"/>
</dbReference>
<dbReference type="Proteomes" id="UP000030671">
    <property type="component" value="Unassembled WGS sequence"/>
</dbReference>
<evidence type="ECO:0000259" key="9">
    <source>
        <dbReference type="SMART" id="SM00361"/>
    </source>
</evidence>
<dbReference type="Gene3D" id="3.30.40.10">
    <property type="entry name" value="Zinc/RING finger domain, C3HC4 (zinc finger)"/>
    <property type="match status" value="1"/>
</dbReference>
<evidence type="ECO:0000256" key="8">
    <source>
        <dbReference type="SAM" id="MobiDB-lite"/>
    </source>
</evidence>
<evidence type="ECO:0000256" key="4">
    <source>
        <dbReference type="ARBA" id="ARBA00022833"/>
    </source>
</evidence>
<keyword evidence="4" id="KW-0862">Zinc</keyword>
<dbReference type="GO" id="GO:0016567">
    <property type="term" value="P:protein ubiquitination"/>
    <property type="evidence" value="ECO:0007669"/>
    <property type="project" value="TreeGrafter"/>
</dbReference>
<dbReference type="GeneID" id="20668155"/>
<dbReference type="KEGG" id="hir:HETIRDRAFT_168396"/>
<dbReference type="RefSeq" id="XP_009542253.1">
    <property type="nucleotide sequence ID" value="XM_009543958.1"/>
</dbReference>
<dbReference type="InParanoid" id="W4KI72"/>
<keyword evidence="5" id="KW-0694">RNA-binding</keyword>
<dbReference type="InterPro" id="IPR003954">
    <property type="entry name" value="RRM_euk-type"/>
</dbReference>